<keyword evidence="3" id="KW-1185">Reference proteome</keyword>
<evidence type="ECO:0000313" key="2">
    <source>
        <dbReference type="EMBL" id="MQL95204.1"/>
    </source>
</evidence>
<feature type="compositionally biased region" description="Polar residues" evidence="1">
    <location>
        <begin position="97"/>
        <end position="112"/>
    </location>
</feature>
<comment type="caution">
    <text evidence="2">The sequence shown here is derived from an EMBL/GenBank/DDBJ whole genome shotgun (WGS) entry which is preliminary data.</text>
</comment>
<sequence length="141" mass="16386">MLKSKHYKGKTFEDVFTSIPAGVDPLDWQTICEKWNTREEKERMTQMTTPSLQSDDVTLVSVEDAFIDVMGRDRPARVRCTGKAKTLDSWYGRREGSSSSDGYHTQVQQLQDQNKKMEELCAERSRNSQKLEDMRSQRLEM</sequence>
<accession>A0A843VQ33</accession>
<evidence type="ECO:0000313" key="3">
    <source>
        <dbReference type="Proteomes" id="UP000652761"/>
    </source>
</evidence>
<proteinExistence type="predicted"/>
<dbReference type="EMBL" id="NMUH01001766">
    <property type="protein sequence ID" value="MQL95204.1"/>
    <property type="molecule type" value="Genomic_DNA"/>
</dbReference>
<dbReference type="AlphaFoldDB" id="A0A843VQ33"/>
<feature type="region of interest" description="Disordered" evidence="1">
    <location>
        <begin position="122"/>
        <end position="141"/>
    </location>
</feature>
<evidence type="ECO:0008006" key="4">
    <source>
        <dbReference type="Google" id="ProtNLM"/>
    </source>
</evidence>
<protein>
    <recommendedName>
        <fullName evidence="4">Transposase</fullName>
    </recommendedName>
</protein>
<reference evidence="2" key="1">
    <citation type="submission" date="2017-07" db="EMBL/GenBank/DDBJ databases">
        <title>Taro Niue Genome Assembly and Annotation.</title>
        <authorList>
            <person name="Atibalentja N."/>
            <person name="Keating K."/>
            <person name="Fields C.J."/>
        </authorList>
    </citation>
    <scope>NUCLEOTIDE SEQUENCE</scope>
    <source>
        <strain evidence="2">Niue_2</strain>
        <tissue evidence="2">Leaf</tissue>
    </source>
</reference>
<organism evidence="2 3">
    <name type="scientific">Colocasia esculenta</name>
    <name type="common">Wild taro</name>
    <name type="synonym">Arum esculentum</name>
    <dbReference type="NCBI Taxonomy" id="4460"/>
    <lineage>
        <taxon>Eukaryota</taxon>
        <taxon>Viridiplantae</taxon>
        <taxon>Streptophyta</taxon>
        <taxon>Embryophyta</taxon>
        <taxon>Tracheophyta</taxon>
        <taxon>Spermatophyta</taxon>
        <taxon>Magnoliopsida</taxon>
        <taxon>Liliopsida</taxon>
        <taxon>Araceae</taxon>
        <taxon>Aroideae</taxon>
        <taxon>Colocasieae</taxon>
        <taxon>Colocasia</taxon>
    </lineage>
</organism>
<gene>
    <name evidence="2" type="ORF">Taro_027864</name>
</gene>
<name>A0A843VQ33_COLES</name>
<dbReference type="Proteomes" id="UP000652761">
    <property type="component" value="Unassembled WGS sequence"/>
</dbReference>
<evidence type="ECO:0000256" key="1">
    <source>
        <dbReference type="SAM" id="MobiDB-lite"/>
    </source>
</evidence>
<feature type="region of interest" description="Disordered" evidence="1">
    <location>
        <begin position="91"/>
        <end position="117"/>
    </location>
</feature>